<keyword evidence="2" id="KW-1185">Reference proteome</keyword>
<dbReference type="HOGENOM" id="CLU_1982464_0_0_1"/>
<sequence>MNLDIWYAVVVTDTFRFQVKPAAASTVRSYCHCSKTPQIRSSGSHLTPIGAPAAVMKSTGRLGGGNATRCWGTKISMGLRELHKCNRRNLGQEFEHLGSKDRHCHAGITYLQPCLRQHYEADRSHR</sequence>
<dbReference type="EMBL" id="KN831961">
    <property type="protein sequence ID" value="KIO07027.1"/>
    <property type="molecule type" value="Genomic_DNA"/>
</dbReference>
<reference evidence="2" key="2">
    <citation type="submission" date="2015-01" db="EMBL/GenBank/DDBJ databases">
        <title>Evolutionary Origins and Diversification of the Mycorrhizal Mutualists.</title>
        <authorList>
            <consortium name="DOE Joint Genome Institute"/>
            <consortium name="Mycorrhizal Genomics Consortium"/>
            <person name="Kohler A."/>
            <person name="Kuo A."/>
            <person name="Nagy L.G."/>
            <person name="Floudas D."/>
            <person name="Copeland A."/>
            <person name="Barry K.W."/>
            <person name="Cichocki N."/>
            <person name="Veneault-Fourrey C."/>
            <person name="LaButti K."/>
            <person name="Lindquist E.A."/>
            <person name="Lipzen A."/>
            <person name="Lundell T."/>
            <person name="Morin E."/>
            <person name="Murat C."/>
            <person name="Riley R."/>
            <person name="Ohm R."/>
            <person name="Sun H."/>
            <person name="Tunlid A."/>
            <person name="Henrissat B."/>
            <person name="Grigoriev I.V."/>
            <person name="Hibbett D.S."/>
            <person name="Martin F."/>
        </authorList>
    </citation>
    <scope>NUCLEOTIDE SEQUENCE [LARGE SCALE GENOMIC DNA]</scope>
    <source>
        <strain evidence="2">Marx 270</strain>
    </source>
</reference>
<organism evidence="1 2">
    <name type="scientific">Pisolithus tinctorius Marx 270</name>
    <dbReference type="NCBI Taxonomy" id="870435"/>
    <lineage>
        <taxon>Eukaryota</taxon>
        <taxon>Fungi</taxon>
        <taxon>Dikarya</taxon>
        <taxon>Basidiomycota</taxon>
        <taxon>Agaricomycotina</taxon>
        <taxon>Agaricomycetes</taxon>
        <taxon>Agaricomycetidae</taxon>
        <taxon>Boletales</taxon>
        <taxon>Sclerodermatineae</taxon>
        <taxon>Pisolithaceae</taxon>
        <taxon>Pisolithus</taxon>
    </lineage>
</organism>
<dbReference type="Proteomes" id="UP000054217">
    <property type="component" value="Unassembled WGS sequence"/>
</dbReference>
<name>A0A0C3KBL4_PISTI</name>
<accession>A0A0C3KBL4</accession>
<dbReference type="InParanoid" id="A0A0C3KBL4"/>
<dbReference type="AlphaFoldDB" id="A0A0C3KBL4"/>
<evidence type="ECO:0000313" key="2">
    <source>
        <dbReference type="Proteomes" id="UP000054217"/>
    </source>
</evidence>
<gene>
    <name evidence="1" type="ORF">M404DRAFT_998465</name>
</gene>
<reference evidence="1 2" key="1">
    <citation type="submission" date="2014-04" db="EMBL/GenBank/DDBJ databases">
        <authorList>
            <consortium name="DOE Joint Genome Institute"/>
            <person name="Kuo A."/>
            <person name="Kohler A."/>
            <person name="Costa M.D."/>
            <person name="Nagy L.G."/>
            <person name="Floudas D."/>
            <person name="Copeland A."/>
            <person name="Barry K.W."/>
            <person name="Cichocki N."/>
            <person name="Veneault-Fourrey C."/>
            <person name="LaButti K."/>
            <person name="Lindquist E.A."/>
            <person name="Lipzen A."/>
            <person name="Lundell T."/>
            <person name="Morin E."/>
            <person name="Murat C."/>
            <person name="Sun H."/>
            <person name="Tunlid A."/>
            <person name="Henrissat B."/>
            <person name="Grigoriev I.V."/>
            <person name="Hibbett D.S."/>
            <person name="Martin F."/>
            <person name="Nordberg H.P."/>
            <person name="Cantor M.N."/>
            <person name="Hua S.X."/>
        </authorList>
    </citation>
    <scope>NUCLEOTIDE SEQUENCE [LARGE SCALE GENOMIC DNA]</scope>
    <source>
        <strain evidence="1 2">Marx 270</strain>
    </source>
</reference>
<evidence type="ECO:0000313" key="1">
    <source>
        <dbReference type="EMBL" id="KIO07027.1"/>
    </source>
</evidence>
<proteinExistence type="predicted"/>
<protein>
    <submittedName>
        <fullName evidence="1">Uncharacterized protein</fullName>
    </submittedName>
</protein>